<sequence length="517" mass="59709">MCLFSDLIYYLSLLTCMSLGGYYKKIEDREIKRNYGAGLGILITCLICGQYTVHSILMVWGNIVIIKCCDKRYMHHLSLAYTWMYLIYLRYNIDSTIYVFWLHQTMALRLVGLAFELCTPEKGNRPTITNKVPSSKNVNLSIKSEKPSSNTLPSKESNPKGQQSSSDKTVSGSGKSSLPKTVGDHNSVSIEPSAIDIIAYAYYFIGLHKGPYYRWKTFIEHFKTPFGVLGDCRIITEQKLKKAFICTIIYTLLQIKFPSTVYYENEFYTSYGTDFRYLYNIPQLLTYVLQYQVVMFLCSAVCTETGFGVYPTKTLPMPGHGPTTRFSLLELAISKEEVALEQEFNFAMLKSFENEKLVIGPRMRDTLRGWDMSIRYWFWAHTYKNIVRTSKEARSALSFLAWTVWCGPTIQQLIISSTLWVHLHLENEYGDLYDTNMTMKMPWDIGFSIMRMFCLIYLTPCLIINDSSVVLHYYHSIFWVYHMVLFFLILGALCVNKDRYHTDITTASNGNDSENNL</sequence>
<dbReference type="InterPro" id="IPR049941">
    <property type="entry name" value="LPLAT_7/PORCN-like"/>
</dbReference>
<gene>
    <name evidence="14" type="primary">LOC113499033</name>
</gene>
<comment type="pathway">
    <text evidence="2">Lipid metabolism; phospholipid metabolism.</text>
</comment>
<keyword evidence="7 12" id="KW-0472">Membrane</keyword>
<evidence type="ECO:0000256" key="1">
    <source>
        <dbReference type="ARBA" id="ARBA00004141"/>
    </source>
</evidence>
<feature type="transmembrane region" description="Helical" evidence="12">
    <location>
        <begin position="73"/>
        <end position="91"/>
    </location>
</feature>
<feature type="region of interest" description="Disordered" evidence="11">
    <location>
        <begin position="141"/>
        <end position="184"/>
    </location>
</feature>
<keyword evidence="4" id="KW-0808">Transferase</keyword>
<dbReference type="GO" id="GO:0030258">
    <property type="term" value="P:lipid modification"/>
    <property type="evidence" value="ECO:0007669"/>
    <property type="project" value="TreeGrafter"/>
</dbReference>
<keyword evidence="6 12" id="KW-1133">Transmembrane helix</keyword>
<evidence type="ECO:0000256" key="12">
    <source>
        <dbReference type="SAM" id="Phobius"/>
    </source>
</evidence>
<dbReference type="KEGG" id="tnl:113499033"/>
<evidence type="ECO:0000256" key="9">
    <source>
        <dbReference type="ARBA" id="ARBA00025707"/>
    </source>
</evidence>
<keyword evidence="5 12" id="KW-0812">Transmembrane</keyword>
<evidence type="ECO:0000256" key="5">
    <source>
        <dbReference type="ARBA" id="ARBA00022692"/>
    </source>
</evidence>
<organism evidence="13 14">
    <name type="scientific">Trichoplusia ni</name>
    <name type="common">Cabbage looper</name>
    <dbReference type="NCBI Taxonomy" id="7111"/>
    <lineage>
        <taxon>Eukaryota</taxon>
        <taxon>Metazoa</taxon>
        <taxon>Ecdysozoa</taxon>
        <taxon>Arthropoda</taxon>
        <taxon>Hexapoda</taxon>
        <taxon>Insecta</taxon>
        <taxon>Pterygota</taxon>
        <taxon>Neoptera</taxon>
        <taxon>Endopterygota</taxon>
        <taxon>Lepidoptera</taxon>
        <taxon>Glossata</taxon>
        <taxon>Ditrysia</taxon>
        <taxon>Noctuoidea</taxon>
        <taxon>Noctuidae</taxon>
        <taxon>Plusiinae</taxon>
        <taxon>Trichoplusia</taxon>
    </lineage>
</organism>
<evidence type="ECO:0000256" key="3">
    <source>
        <dbReference type="ARBA" id="ARBA00010323"/>
    </source>
</evidence>
<dbReference type="Proteomes" id="UP000322000">
    <property type="component" value="Chromosome 11"/>
</dbReference>
<dbReference type="InterPro" id="IPR004299">
    <property type="entry name" value="MBOAT_fam"/>
</dbReference>
<evidence type="ECO:0000256" key="11">
    <source>
        <dbReference type="SAM" id="MobiDB-lite"/>
    </source>
</evidence>
<dbReference type="GO" id="GO:0071617">
    <property type="term" value="F:lysophospholipid acyltransferase activity"/>
    <property type="evidence" value="ECO:0007669"/>
    <property type="project" value="TreeGrafter"/>
</dbReference>
<keyword evidence="8" id="KW-0012">Acyltransferase</keyword>
<feature type="transmembrane region" description="Helical" evidence="12">
    <location>
        <begin position="445"/>
        <end position="465"/>
    </location>
</feature>
<feature type="transmembrane region" description="Helical" evidence="12">
    <location>
        <begin position="7"/>
        <end position="23"/>
    </location>
</feature>
<reference evidence="14" key="1">
    <citation type="submission" date="2025-08" db="UniProtKB">
        <authorList>
            <consortium name="RefSeq"/>
        </authorList>
    </citation>
    <scope>IDENTIFICATION</scope>
</reference>
<accession>A0A7E5W4I8</accession>
<evidence type="ECO:0000256" key="10">
    <source>
        <dbReference type="ARBA" id="ARBA00093678"/>
    </source>
</evidence>
<dbReference type="Pfam" id="PF03062">
    <property type="entry name" value="MBOAT"/>
    <property type="match status" value="1"/>
</dbReference>
<feature type="transmembrane region" description="Helical" evidence="12">
    <location>
        <begin position="477"/>
        <end position="495"/>
    </location>
</feature>
<evidence type="ECO:0000256" key="7">
    <source>
        <dbReference type="ARBA" id="ARBA00023136"/>
    </source>
</evidence>
<dbReference type="PANTHER" id="PTHR13906:SF16">
    <property type="entry name" value="LYSOPHOSPHOLIPID ACYLTRANSFERASE 7"/>
    <property type="match status" value="1"/>
</dbReference>
<dbReference type="InParanoid" id="A0A7E5W4I8"/>
<dbReference type="GO" id="GO:0006661">
    <property type="term" value="P:phosphatidylinositol biosynthetic process"/>
    <property type="evidence" value="ECO:0007669"/>
    <property type="project" value="TreeGrafter"/>
</dbReference>
<dbReference type="GO" id="GO:0044233">
    <property type="term" value="C:mitochondria-associated endoplasmic reticulum membrane contact site"/>
    <property type="evidence" value="ECO:0007669"/>
    <property type="project" value="TreeGrafter"/>
</dbReference>
<evidence type="ECO:0000256" key="4">
    <source>
        <dbReference type="ARBA" id="ARBA00022679"/>
    </source>
</evidence>
<name>A0A7E5W4I8_TRINI</name>
<comment type="similarity">
    <text evidence="3">Belongs to the membrane-bound acyltransferase family.</text>
</comment>
<comment type="pathway">
    <text evidence="9">Phospholipid metabolism.</text>
</comment>
<dbReference type="AlphaFoldDB" id="A0A7E5W4I8"/>
<evidence type="ECO:0000256" key="2">
    <source>
        <dbReference type="ARBA" id="ARBA00005074"/>
    </source>
</evidence>
<dbReference type="RefSeq" id="XP_026735161.1">
    <property type="nucleotide sequence ID" value="XM_026879360.1"/>
</dbReference>
<evidence type="ECO:0000256" key="8">
    <source>
        <dbReference type="ARBA" id="ARBA00023315"/>
    </source>
</evidence>
<protein>
    <recommendedName>
        <fullName evidence="10">Lysophospholipid acyltransferase 7</fullName>
    </recommendedName>
</protein>
<proteinExistence type="inferred from homology"/>
<comment type="subcellular location">
    <subcellularLocation>
        <location evidence="1">Membrane</location>
        <topology evidence="1">Multi-pass membrane protein</topology>
    </subcellularLocation>
</comment>
<dbReference type="OrthoDB" id="7663182at2759"/>
<dbReference type="PANTHER" id="PTHR13906">
    <property type="entry name" value="PORCUPINE"/>
    <property type="match status" value="1"/>
</dbReference>
<dbReference type="GO" id="GO:0016020">
    <property type="term" value="C:membrane"/>
    <property type="evidence" value="ECO:0007669"/>
    <property type="project" value="UniProtKB-SubCell"/>
</dbReference>
<feature type="transmembrane region" description="Helical" evidence="12">
    <location>
        <begin position="35"/>
        <end position="61"/>
    </location>
</feature>
<evidence type="ECO:0000256" key="6">
    <source>
        <dbReference type="ARBA" id="ARBA00022989"/>
    </source>
</evidence>
<dbReference type="GeneID" id="113499033"/>
<keyword evidence="13" id="KW-1185">Reference proteome</keyword>
<evidence type="ECO:0000313" key="13">
    <source>
        <dbReference type="Proteomes" id="UP000322000"/>
    </source>
</evidence>
<evidence type="ECO:0000313" key="14">
    <source>
        <dbReference type="RefSeq" id="XP_026735161.1"/>
    </source>
</evidence>